<gene>
    <name evidence="1" type="ORF">EC1_00860</name>
</gene>
<organism evidence="1 2">
    <name type="scientific">Faecalitalea cylindroides T2-87</name>
    <dbReference type="NCBI Taxonomy" id="717960"/>
    <lineage>
        <taxon>Bacteria</taxon>
        <taxon>Bacillati</taxon>
        <taxon>Bacillota</taxon>
        <taxon>Erysipelotrichia</taxon>
        <taxon>Erysipelotrichales</taxon>
        <taxon>Erysipelotrichaceae</taxon>
        <taxon>Faecalitalea</taxon>
    </lineage>
</organism>
<dbReference type="HOGENOM" id="CLU_3424723_0_0_9"/>
<name>D4JCG2_9FIRM</name>
<sequence length="22" mass="2620">MIENAKSSMVFYNKLLKTEEML</sequence>
<evidence type="ECO:0000313" key="2">
    <source>
        <dbReference type="Proteomes" id="UP000008801"/>
    </source>
</evidence>
<dbReference type="KEGG" id="euc:EC1_00860"/>
<dbReference type="AlphaFoldDB" id="D4JCG2"/>
<accession>D4JCG2</accession>
<dbReference type="EMBL" id="FP929041">
    <property type="protein sequence ID" value="CBK87884.1"/>
    <property type="molecule type" value="Genomic_DNA"/>
</dbReference>
<protein>
    <submittedName>
        <fullName evidence="1">Uncharacterized protein</fullName>
    </submittedName>
</protein>
<evidence type="ECO:0000313" key="1">
    <source>
        <dbReference type="EMBL" id="CBK87884.1"/>
    </source>
</evidence>
<dbReference type="Proteomes" id="UP000008801">
    <property type="component" value="Chromosome"/>
</dbReference>
<proteinExistence type="predicted"/>
<reference evidence="1 2" key="2">
    <citation type="submission" date="2010-03" db="EMBL/GenBank/DDBJ databases">
        <authorList>
            <person name="Pajon A."/>
        </authorList>
    </citation>
    <scope>NUCLEOTIDE SEQUENCE [LARGE SCALE GENOMIC DNA]</scope>
    <source>
        <strain evidence="1 2">T2-87</strain>
    </source>
</reference>
<dbReference type="STRING" id="717960.EC1_00860"/>
<reference evidence="1 2" key="1">
    <citation type="submission" date="2010-03" db="EMBL/GenBank/DDBJ databases">
        <title>The genome sequence of Eubacterium cylindroides T2-87.</title>
        <authorList>
            <consortium name="metaHIT consortium -- http://www.metahit.eu/"/>
            <person name="Pajon A."/>
            <person name="Turner K."/>
            <person name="Parkhill J."/>
            <person name="Duncan S."/>
            <person name="Flint H."/>
        </authorList>
    </citation>
    <scope>NUCLEOTIDE SEQUENCE [LARGE SCALE GENOMIC DNA]</scope>
    <source>
        <strain evidence="1 2">T2-87</strain>
    </source>
</reference>